<gene>
    <name evidence="5" type="ORF">HNP84_005058</name>
</gene>
<proteinExistence type="inferred from homology"/>
<reference evidence="5 6" key="1">
    <citation type="submission" date="2020-08" db="EMBL/GenBank/DDBJ databases">
        <title>Genomic Encyclopedia of Type Strains, Phase IV (KMG-IV): sequencing the most valuable type-strain genomes for metagenomic binning, comparative biology and taxonomic classification.</title>
        <authorList>
            <person name="Goeker M."/>
        </authorList>
    </citation>
    <scope>NUCLEOTIDE SEQUENCE [LARGE SCALE GENOMIC DNA]</scope>
    <source>
        <strain evidence="5 6">DSM 45615</strain>
    </source>
</reference>
<protein>
    <submittedName>
        <fullName evidence="5">NAD(P)-dependent dehydrogenase (Short-subunit alcohol dehydrogenase family)</fullName>
    </submittedName>
</protein>
<keyword evidence="2" id="KW-0521">NADP</keyword>
<dbReference type="GO" id="GO:0016491">
    <property type="term" value="F:oxidoreductase activity"/>
    <property type="evidence" value="ECO:0007669"/>
    <property type="project" value="UniProtKB-KW"/>
</dbReference>
<keyword evidence="3" id="KW-0560">Oxidoreductase</keyword>
<evidence type="ECO:0000313" key="5">
    <source>
        <dbReference type="EMBL" id="MBB5135322.1"/>
    </source>
</evidence>
<dbReference type="SUPFAM" id="SSF51735">
    <property type="entry name" value="NAD(P)-binding Rossmann-fold domains"/>
    <property type="match status" value="1"/>
</dbReference>
<sequence>MAGPGGVRTAVVTGGASGIGRAVVRELARRGLAVTVADIDGEAAARVAKEYGVESARLDVTDAAAVRAAIEDVAARHGRLDFVFNNAGIAAGGHAEELTAEHWDRVLDVNLRGVVHGVRAAYPIMVAQGRGHIVNTASVAGLLPAPLMLPYTASKHAVVGLSLALRAEAAAHGVRVTAVCPGFVDTPLLDHVNPGLPPTGIARHAREGAVQVQGRLYPAHKLAADIMRGVARNRALVVAPGSARIAWLLARLAPEAAVRAATRAVARATGGRRNGPA</sequence>
<dbReference type="Gene3D" id="3.40.50.720">
    <property type="entry name" value="NAD(P)-binding Rossmann-like Domain"/>
    <property type="match status" value="1"/>
</dbReference>
<evidence type="ECO:0000313" key="6">
    <source>
        <dbReference type="Proteomes" id="UP000578449"/>
    </source>
</evidence>
<dbReference type="Proteomes" id="UP000578449">
    <property type="component" value="Unassembled WGS sequence"/>
</dbReference>
<dbReference type="PRINTS" id="PR00081">
    <property type="entry name" value="GDHRDH"/>
</dbReference>
<evidence type="ECO:0000256" key="3">
    <source>
        <dbReference type="ARBA" id="ARBA00023002"/>
    </source>
</evidence>
<dbReference type="FunFam" id="3.40.50.720:FF:000084">
    <property type="entry name" value="Short-chain dehydrogenase reductase"/>
    <property type="match status" value="1"/>
</dbReference>
<dbReference type="AlphaFoldDB" id="A0A840P7P1"/>
<evidence type="ECO:0000256" key="4">
    <source>
        <dbReference type="RuleBase" id="RU000363"/>
    </source>
</evidence>
<dbReference type="PANTHER" id="PTHR43391">
    <property type="entry name" value="RETINOL DEHYDROGENASE-RELATED"/>
    <property type="match status" value="1"/>
</dbReference>
<dbReference type="InterPro" id="IPR002347">
    <property type="entry name" value="SDR_fam"/>
</dbReference>
<keyword evidence="6" id="KW-1185">Reference proteome</keyword>
<dbReference type="PRINTS" id="PR00080">
    <property type="entry name" value="SDRFAMILY"/>
</dbReference>
<dbReference type="CDD" id="cd05233">
    <property type="entry name" value="SDR_c"/>
    <property type="match status" value="1"/>
</dbReference>
<dbReference type="InterPro" id="IPR036291">
    <property type="entry name" value="NAD(P)-bd_dom_sf"/>
</dbReference>
<dbReference type="InterPro" id="IPR020904">
    <property type="entry name" value="Sc_DH/Rdtase_CS"/>
</dbReference>
<accession>A0A840P7P1</accession>
<comment type="similarity">
    <text evidence="1 4">Belongs to the short-chain dehydrogenases/reductases (SDR) family.</text>
</comment>
<dbReference type="RefSeq" id="WP_185052253.1">
    <property type="nucleotide sequence ID" value="NZ_BAABIX010000015.1"/>
</dbReference>
<dbReference type="EMBL" id="JACHGN010000010">
    <property type="protein sequence ID" value="MBB5135322.1"/>
    <property type="molecule type" value="Genomic_DNA"/>
</dbReference>
<evidence type="ECO:0000256" key="1">
    <source>
        <dbReference type="ARBA" id="ARBA00006484"/>
    </source>
</evidence>
<dbReference type="Pfam" id="PF00106">
    <property type="entry name" value="adh_short"/>
    <property type="match status" value="1"/>
</dbReference>
<dbReference type="PROSITE" id="PS00061">
    <property type="entry name" value="ADH_SHORT"/>
    <property type="match status" value="1"/>
</dbReference>
<comment type="caution">
    <text evidence="5">The sequence shown here is derived from an EMBL/GenBank/DDBJ whole genome shotgun (WGS) entry which is preliminary data.</text>
</comment>
<organism evidence="5 6">
    <name type="scientific">Thermocatellispora tengchongensis</name>
    <dbReference type="NCBI Taxonomy" id="1073253"/>
    <lineage>
        <taxon>Bacteria</taxon>
        <taxon>Bacillati</taxon>
        <taxon>Actinomycetota</taxon>
        <taxon>Actinomycetes</taxon>
        <taxon>Streptosporangiales</taxon>
        <taxon>Streptosporangiaceae</taxon>
        <taxon>Thermocatellispora</taxon>
    </lineage>
</organism>
<evidence type="ECO:0000256" key="2">
    <source>
        <dbReference type="ARBA" id="ARBA00022857"/>
    </source>
</evidence>
<dbReference type="PANTHER" id="PTHR43391:SF14">
    <property type="entry name" value="DEHYDROGENASE_REDUCTASE SDR FAMILY PROTEIN 7-LIKE"/>
    <property type="match status" value="1"/>
</dbReference>
<name>A0A840P7P1_9ACTN</name>